<comment type="caution">
    <text evidence="2">The sequence shown here is derived from an EMBL/GenBank/DDBJ whole genome shotgun (WGS) entry which is preliminary data.</text>
</comment>
<keyword evidence="1" id="KW-0732">Signal</keyword>
<organism evidence="2 3">
    <name type="scientific">Symbiodinium microadriaticum</name>
    <name type="common">Dinoflagellate</name>
    <name type="synonym">Zooxanthella microadriatica</name>
    <dbReference type="NCBI Taxonomy" id="2951"/>
    <lineage>
        <taxon>Eukaryota</taxon>
        <taxon>Sar</taxon>
        <taxon>Alveolata</taxon>
        <taxon>Dinophyceae</taxon>
        <taxon>Suessiales</taxon>
        <taxon>Symbiodiniaceae</taxon>
        <taxon>Symbiodinium</taxon>
    </lineage>
</organism>
<evidence type="ECO:0000313" key="3">
    <source>
        <dbReference type="Proteomes" id="UP000186817"/>
    </source>
</evidence>
<proteinExistence type="predicted"/>
<evidence type="ECO:0000313" key="2">
    <source>
        <dbReference type="EMBL" id="OLQ05281.1"/>
    </source>
</evidence>
<name>A0A1Q9ED18_SYMMI</name>
<keyword evidence="3" id="KW-1185">Reference proteome</keyword>
<accession>A0A1Q9ED18</accession>
<dbReference type="AlphaFoldDB" id="A0A1Q9ED18"/>
<gene>
    <name evidence="2" type="ORF">AK812_SmicGene11535</name>
</gene>
<dbReference type="Proteomes" id="UP000186817">
    <property type="component" value="Unassembled WGS sequence"/>
</dbReference>
<protein>
    <submittedName>
        <fullName evidence="2">Uncharacterized protein</fullName>
    </submittedName>
</protein>
<evidence type="ECO:0000256" key="1">
    <source>
        <dbReference type="SAM" id="SignalP"/>
    </source>
</evidence>
<feature type="chain" id="PRO_5013045190" evidence="1">
    <location>
        <begin position="18"/>
        <end position="333"/>
    </location>
</feature>
<dbReference type="EMBL" id="LSRX01000189">
    <property type="protein sequence ID" value="OLQ05281.1"/>
    <property type="molecule type" value="Genomic_DNA"/>
</dbReference>
<dbReference type="OrthoDB" id="406586at2759"/>
<feature type="signal peptide" evidence="1">
    <location>
        <begin position="1"/>
        <end position="17"/>
    </location>
</feature>
<reference evidence="2 3" key="1">
    <citation type="submission" date="2016-02" db="EMBL/GenBank/DDBJ databases">
        <title>Genome analysis of coral dinoflagellate symbionts highlights evolutionary adaptations to a symbiotic lifestyle.</title>
        <authorList>
            <person name="Aranda M."/>
            <person name="Li Y."/>
            <person name="Liew Y.J."/>
            <person name="Baumgarten S."/>
            <person name="Simakov O."/>
            <person name="Wilson M."/>
            <person name="Piel J."/>
            <person name="Ashoor H."/>
            <person name="Bougouffa S."/>
            <person name="Bajic V.B."/>
            <person name="Ryu T."/>
            <person name="Ravasi T."/>
            <person name="Bayer T."/>
            <person name="Micklem G."/>
            <person name="Kim H."/>
            <person name="Bhak J."/>
            <person name="Lajeunesse T.C."/>
            <person name="Voolstra C.R."/>
        </authorList>
    </citation>
    <scope>NUCLEOTIDE SEQUENCE [LARGE SCALE GENOMIC DNA]</scope>
    <source>
        <strain evidence="2 3">CCMP2467</strain>
    </source>
</reference>
<sequence>MVGRAFLCFLAVSASQASTILDELLGAFKSEEGLLFRATKDFSNFTQWPESACALRWDLPPALYVVKAETEVTGFVLQPKMQVECAYPVNGNSAFRKDAKGQKDLCGHTDNPAAGREATNMSGDCSFASPKDYAQAYFNIPQRHLLGFDGFWNLNWATCHFGKAQEALEAQKALWQLATKLPPATTAQQWLRNASKVGFALTAFNEIVVAPVHSADVRAVFWAHSGPFRDPGPSDWKACMLAEFLKSNNTWPVIEVSDVILERPTSNCEIKFDASHLGYYATNASCLTGYVEAMKDLEQQGPAQAARIFRELEVSSFLKATEKACGGGSELVV</sequence>